<dbReference type="Proteomes" id="UP000295729">
    <property type="component" value="Unassembled WGS sequence"/>
</dbReference>
<keyword evidence="3 5" id="KW-1133">Transmembrane helix</keyword>
<reference evidence="7 8" key="1">
    <citation type="submission" date="2019-03" db="EMBL/GenBank/DDBJ databases">
        <title>Genomic Encyclopedia of Type Strains, Phase IV (KMG-IV): sequencing the most valuable type-strain genomes for metagenomic binning, comparative biology and taxonomic classification.</title>
        <authorList>
            <person name="Goeker M."/>
        </authorList>
    </citation>
    <scope>NUCLEOTIDE SEQUENCE [LARGE SCALE GENOMIC DNA]</scope>
    <source>
        <strain evidence="7 8">DSM 5604</strain>
    </source>
</reference>
<evidence type="ECO:0000256" key="1">
    <source>
        <dbReference type="ARBA" id="ARBA00004141"/>
    </source>
</evidence>
<keyword evidence="7" id="KW-0436">Ligase</keyword>
<feature type="transmembrane region" description="Helical" evidence="5">
    <location>
        <begin position="115"/>
        <end position="137"/>
    </location>
</feature>
<keyword evidence="2 5" id="KW-0812">Transmembrane</keyword>
<evidence type="ECO:0000256" key="2">
    <source>
        <dbReference type="ARBA" id="ARBA00022692"/>
    </source>
</evidence>
<feature type="transmembrane region" description="Helical" evidence="5">
    <location>
        <begin position="157"/>
        <end position="174"/>
    </location>
</feature>
<gene>
    <name evidence="7" type="ORF">C8D85_1950</name>
</gene>
<protein>
    <submittedName>
        <fullName evidence="7">O-antigen ligase-like membrane protein</fullName>
    </submittedName>
</protein>
<dbReference type="OrthoDB" id="8077069at2"/>
<keyword evidence="4 5" id="KW-0472">Membrane</keyword>
<accession>A0A4R6X7W4</accession>
<feature type="transmembrane region" description="Helical" evidence="5">
    <location>
        <begin position="186"/>
        <end position="203"/>
    </location>
</feature>
<feature type="transmembrane region" description="Helical" evidence="5">
    <location>
        <begin position="60"/>
        <end position="78"/>
    </location>
</feature>
<keyword evidence="8" id="KW-1185">Reference proteome</keyword>
<evidence type="ECO:0000313" key="7">
    <source>
        <dbReference type="EMBL" id="TDR13077.1"/>
    </source>
</evidence>
<dbReference type="InterPro" id="IPR007016">
    <property type="entry name" value="O-antigen_ligase-rel_domated"/>
</dbReference>
<proteinExistence type="predicted"/>
<dbReference type="PANTHER" id="PTHR37422:SF13">
    <property type="entry name" value="LIPOPOLYSACCHARIDE BIOSYNTHESIS PROTEIN PA4999-RELATED"/>
    <property type="match status" value="1"/>
</dbReference>
<feature type="transmembrane region" description="Helical" evidence="5">
    <location>
        <begin position="90"/>
        <end position="108"/>
    </location>
</feature>
<dbReference type="EMBL" id="SNZA01000003">
    <property type="protein sequence ID" value="TDR13077.1"/>
    <property type="molecule type" value="Genomic_DNA"/>
</dbReference>
<organism evidence="7 8">
    <name type="scientific">Marinomonas communis</name>
    <dbReference type="NCBI Taxonomy" id="28254"/>
    <lineage>
        <taxon>Bacteria</taxon>
        <taxon>Pseudomonadati</taxon>
        <taxon>Pseudomonadota</taxon>
        <taxon>Gammaproteobacteria</taxon>
        <taxon>Oceanospirillales</taxon>
        <taxon>Oceanospirillaceae</taxon>
        <taxon>Marinomonas</taxon>
    </lineage>
</organism>
<feature type="transmembrane region" description="Helical" evidence="5">
    <location>
        <begin position="234"/>
        <end position="251"/>
    </location>
</feature>
<evidence type="ECO:0000256" key="5">
    <source>
        <dbReference type="SAM" id="Phobius"/>
    </source>
</evidence>
<feature type="transmembrane region" description="Helical" evidence="5">
    <location>
        <begin position="7"/>
        <end position="24"/>
    </location>
</feature>
<dbReference type="GO" id="GO:0016874">
    <property type="term" value="F:ligase activity"/>
    <property type="evidence" value="ECO:0007669"/>
    <property type="project" value="UniProtKB-KW"/>
</dbReference>
<feature type="transmembrane region" description="Helical" evidence="5">
    <location>
        <begin position="337"/>
        <end position="354"/>
    </location>
</feature>
<dbReference type="RefSeq" id="WP_133562123.1">
    <property type="nucleotide sequence ID" value="NZ_SNZA01000003.1"/>
</dbReference>
<evidence type="ECO:0000256" key="3">
    <source>
        <dbReference type="ARBA" id="ARBA00022989"/>
    </source>
</evidence>
<feature type="transmembrane region" description="Helical" evidence="5">
    <location>
        <begin position="305"/>
        <end position="325"/>
    </location>
</feature>
<feature type="domain" description="O-antigen ligase-related" evidence="6">
    <location>
        <begin position="190"/>
        <end position="317"/>
    </location>
</feature>
<dbReference type="Pfam" id="PF04932">
    <property type="entry name" value="Wzy_C"/>
    <property type="match status" value="1"/>
</dbReference>
<dbReference type="PANTHER" id="PTHR37422">
    <property type="entry name" value="TEICHURONIC ACID BIOSYNTHESIS PROTEIN TUAE"/>
    <property type="match status" value="1"/>
</dbReference>
<evidence type="ECO:0000256" key="4">
    <source>
        <dbReference type="ARBA" id="ARBA00023136"/>
    </source>
</evidence>
<evidence type="ECO:0000259" key="6">
    <source>
        <dbReference type="Pfam" id="PF04932"/>
    </source>
</evidence>
<comment type="caution">
    <text evidence="7">The sequence shown here is derived from an EMBL/GenBank/DDBJ whole genome shotgun (WGS) entry which is preliminary data.</text>
</comment>
<evidence type="ECO:0000313" key="8">
    <source>
        <dbReference type="Proteomes" id="UP000295729"/>
    </source>
</evidence>
<comment type="subcellular location">
    <subcellularLocation>
        <location evidence="1">Membrane</location>
        <topology evidence="1">Multi-pass membrane protein</topology>
    </subcellularLocation>
</comment>
<sequence>MSKIVNLYLFLLLAGFPIFSFIPISGVSVLFRGIMLFLGFFLGTYYLVNRKGKVNKSVFFVFLFLLVYFFKLYCDFIFTDLKFGRDKFEIFLLSLSSVIFPVFCLSFIDRKVINLRVILIFSHFSLSATVFIAVFLGLKNGFLYRLSGNDILNPISLGHYAVSCFFISLFFFLFYKEFKVSGMHKILCLLAMLISMVCLIMTASRGPMLSFFAIFLIFSFLSSGSFFKTFLMMLFCLSLFFVSLLFSERFSNALLLRFTVDVEEDGGEARVFLWKLALEKIIDSPLFGSHTTTYYGYVHNMFLEILMSTGVVLGAYYIYLTFFLYKKTVLLYKFKNIGMVFGFLFIQYFIASFFSGTVYSNDLLWIFMSILFLVRIERKNV</sequence>
<dbReference type="GO" id="GO:0016020">
    <property type="term" value="C:membrane"/>
    <property type="evidence" value="ECO:0007669"/>
    <property type="project" value="UniProtKB-SubCell"/>
</dbReference>
<feature type="transmembrane region" description="Helical" evidence="5">
    <location>
        <begin position="30"/>
        <end position="48"/>
    </location>
</feature>
<feature type="transmembrane region" description="Helical" evidence="5">
    <location>
        <begin position="209"/>
        <end position="227"/>
    </location>
</feature>
<dbReference type="InterPro" id="IPR051533">
    <property type="entry name" value="WaaL-like"/>
</dbReference>
<name>A0A4R6X7W4_9GAMM</name>
<dbReference type="AlphaFoldDB" id="A0A4R6X7W4"/>